<reference evidence="1 2" key="1">
    <citation type="submission" date="2020-08" db="EMBL/GenBank/DDBJ databases">
        <authorList>
            <person name="Koutsovoulos G."/>
            <person name="Danchin GJ E."/>
        </authorList>
    </citation>
    <scope>NUCLEOTIDE SEQUENCE [LARGE SCALE GENOMIC DNA]</scope>
</reference>
<gene>
    <name evidence="1" type="ORF">MENT_LOCUS55738</name>
</gene>
<evidence type="ECO:0000313" key="2">
    <source>
        <dbReference type="Proteomes" id="UP000580250"/>
    </source>
</evidence>
<comment type="caution">
    <text evidence="1">The sequence shown here is derived from an EMBL/GenBank/DDBJ whole genome shotgun (WGS) entry which is preliminary data.</text>
</comment>
<sequence length="108" mass="12696">MALLLAYINSKKIFGYSINKRELCIKMVKMEKKKTSRPNILQKKSHSVATINWKKTKQTNANKRLVGDFEGKKCLAIMTIVCKTRRKRGGKFCFLKIKKWSMNYLFFL</sequence>
<dbReference type="AlphaFoldDB" id="A0A6V7XS62"/>
<protein>
    <submittedName>
        <fullName evidence="1">Uncharacterized protein</fullName>
    </submittedName>
</protein>
<name>A0A6V7XS62_MELEN</name>
<organism evidence="1 2">
    <name type="scientific">Meloidogyne enterolobii</name>
    <name type="common">Root-knot nematode worm</name>
    <name type="synonym">Meloidogyne mayaguensis</name>
    <dbReference type="NCBI Taxonomy" id="390850"/>
    <lineage>
        <taxon>Eukaryota</taxon>
        <taxon>Metazoa</taxon>
        <taxon>Ecdysozoa</taxon>
        <taxon>Nematoda</taxon>
        <taxon>Chromadorea</taxon>
        <taxon>Rhabditida</taxon>
        <taxon>Tylenchina</taxon>
        <taxon>Tylenchomorpha</taxon>
        <taxon>Tylenchoidea</taxon>
        <taxon>Meloidogynidae</taxon>
        <taxon>Meloidogyninae</taxon>
        <taxon>Meloidogyne</taxon>
    </lineage>
</organism>
<dbReference type="EMBL" id="CAJEWN010002138">
    <property type="protein sequence ID" value="CAD2202123.1"/>
    <property type="molecule type" value="Genomic_DNA"/>
</dbReference>
<proteinExistence type="predicted"/>
<dbReference type="Proteomes" id="UP000580250">
    <property type="component" value="Unassembled WGS sequence"/>
</dbReference>
<evidence type="ECO:0000313" key="1">
    <source>
        <dbReference type="EMBL" id="CAD2202123.1"/>
    </source>
</evidence>
<accession>A0A6V7XS62</accession>